<dbReference type="EMBL" id="HBER01037739">
    <property type="protein sequence ID" value="CAD8543821.1"/>
    <property type="molecule type" value="Transcribed_RNA"/>
</dbReference>
<accession>A0A7S0J7T6</accession>
<dbReference type="Pfam" id="PF02450">
    <property type="entry name" value="LCAT"/>
    <property type="match status" value="1"/>
</dbReference>
<reference evidence="1" key="1">
    <citation type="submission" date="2021-01" db="EMBL/GenBank/DDBJ databases">
        <authorList>
            <person name="Corre E."/>
            <person name="Pelletier E."/>
            <person name="Niang G."/>
            <person name="Scheremetjew M."/>
            <person name="Finn R."/>
            <person name="Kale V."/>
            <person name="Holt S."/>
            <person name="Cochrane G."/>
            <person name="Meng A."/>
            <person name="Brown T."/>
            <person name="Cohen L."/>
        </authorList>
    </citation>
    <scope>NUCLEOTIDE SEQUENCE</scope>
    <source>
        <strain evidence="1">RCC1130</strain>
    </source>
</reference>
<proteinExistence type="predicted"/>
<dbReference type="Gene3D" id="3.40.50.1820">
    <property type="entry name" value="alpha/beta hydrolase"/>
    <property type="match status" value="1"/>
</dbReference>
<dbReference type="AlphaFoldDB" id="A0A7S0J7T6"/>
<name>A0A7S0J7T6_9EUKA</name>
<evidence type="ECO:0000313" key="1">
    <source>
        <dbReference type="EMBL" id="CAD8543821.1"/>
    </source>
</evidence>
<dbReference type="SUPFAM" id="SSF53474">
    <property type="entry name" value="alpha/beta-Hydrolases"/>
    <property type="match status" value="1"/>
</dbReference>
<dbReference type="InterPro" id="IPR029058">
    <property type="entry name" value="AB_hydrolase_fold"/>
</dbReference>
<gene>
    <name evidence="1" type="ORF">CLEP1334_LOCUS19108</name>
</gene>
<dbReference type="GO" id="GO:0008374">
    <property type="term" value="F:O-acyltransferase activity"/>
    <property type="evidence" value="ECO:0007669"/>
    <property type="project" value="InterPro"/>
</dbReference>
<sequence length="368" mass="40328">MVVQDEDALPPPPPPLCFVHALMGSELLVNGSLAYVSVKVATGLGRPHLRLPITWDGDTQASDGQRVCVGGALGRVSLFGLTLLNQYEHFVTYFARTSPRAAAHFAYDWRRSLPESVEKLIAHLQRVKEEHGRPAQVVSHSMGCLIALAALHARPDLFHSALFAGGNFAGGAGFYPLNTHGRAIGANKTMLGARAVHTWPSMYQAASPMVEDPLLRGERGETLFESIDAAAWLERKERVPVPIDWYSISDWERYGLGPWAHGAVSEQMRAHVLKSLEQGRAFQLALRKARPPEEYPPVAALAGRGFVHPTFFLWDAAAKGWLKWNKALLAQVPPKDLAHTDGTVSFISASRPTGVRSRVYEARPSPKA</sequence>
<organism evidence="1">
    <name type="scientific">Calcidiscus leptoporus</name>
    <dbReference type="NCBI Taxonomy" id="127549"/>
    <lineage>
        <taxon>Eukaryota</taxon>
        <taxon>Haptista</taxon>
        <taxon>Haptophyta</taxon>
        <taxon>Prymnesiophyceae</taxon>
        <taxon>Coccolithales</taxon>
        <taxon>Calcidiscaceae</taxon>
        <taxon>Calcidiscus</taxon>
    </lineage>
</organism>
<dbReference type="GO" id="GO:0006629">
    <property type="term" value="P:lipid metabolic process"/>
    <property type="evidence" value="ECO:0007669"/>
    <property type="project" value="InterPro"/>
</dbReference>
<dbReference type="InterPro" id="IPR003386">
    <property type="entry name" value="LACT/PDAT_acylTrfase"/>
</dbReference>
<protein>
    <submittedName>
        <fullName evidence="1">Uncharacterized protein</fullName>
    </submittedName>
</protein>